<evidence type="ECO:0000256" key="2">
    <source>
        <dbReference type="ARBA" id="ARBA00007613"/>
    </source>
</evidence>
<dbReference type="PANTHER" id="PTHR30026">
    <property type="entry name" value="OUTER MEMBRANE PROTEIN TOLC"/>
    <property type="match status" value="1"/>
</dbReference>
<keyword evidence="5" id="KW-0812">Transmembrane</keyword>
<organism evidence="9 10">
    <name type="scientific">Flavobacterium flabelliforme</name>
    <dbReference type="NCBI Taxonomy" id="2816119"/>
    <lineage>
        <taxon>Bacteria</taxon>
        <taxon>Pseudomonadati</taxon>
        <taxon>Bacteroidota</taxon>
        <taxon>Flavobacteriia</taxon>
        <taxon>Flavobacteriales</taxon>
        <taxon>Flavobacteriaceae</taxon>
        <taxon>Flavobacterium</taxon>
    </lineage>
</organism>
<evidence type="ECO:0000256" key="6">
    <source>
        <dbReference type="ARBA" id="ARBA00023136"/>
    </source>
</evidence>
<sequence length="416" mass="47394">MKKRILLILLFVISIISNAQETLTLEDCYALATKNYPLAKQKELLQQKSNYEIDAITKGKLPKIDLNAQATYQSDVIGFPSKMPGVNPINKDQYRATLDINQLLYNGGMIEANSELKQAQTKTQQQQIEVSLYQLKTRIHQYYFSILLLQEKSELLKSKKELLQSKVQEVKSGVKYGAILPASELILEAELLKIKQQLTEIDFEKIKMTQNLSDLTFTKIDTQTILLVPNSNLENNRNNRPEIVFYNLQKQQLEFSKKTLATSVLPKINAFAQAGYGNPGLNMLDNSFQPFYIAGLKANWTILDWGKNKTDLKTLDIAKEIIETEKETFELNNKMQLREIESEIGKTKQLLELDNNIIHVREKIVTSANAQMKNGVITTSEYLNEFSNLYEAKNSLKTHEVQLAAAKSSYEITNGK</sequence>
<evidence type="ECO:0000313" key="9">
    <source>
        <dbReference type="EMBL" id="MBP4143066.1"/>
    </source>
</evidence>
<evidence type="ECO:0000256" key="7">
    <source>
        <dbReference type="ARBA" id="ARBA00023237"/>
    </source>
</evidence>
<comment type="caution">
    <text evidence="9">The sequence shown here is derived from an EMBL/GenBank/DDBJ whole genome shotgun (WGS) entry which is preliminary data.</text>
</comment>
<dbReference type="EMBL" id="JAGFBU010000008">
    <property type="protein sequence ID" value="MBP4143066.1"/>
    <property type="molecule type" value="Genomic_DNA"/>
</dbReference>
<evidence type="ECO:0000256" key="3">
    <source>
        <dbReference type="ARBA" id="ARBA00022448"/>
    </source>
</evidence>
<evidence type="ECO:0000256" key="1">
    <source>
        <dbReference type="ARBA" id="ARBA00004442"/>
    </source>
</evidence>
<dbReference type="PANTHER" id="PTHR30026:SF20">
    <property type="entry name" value="OUTER MEMBRANE PROTEIN TOLC"/>
    <property type="match status" value="1"/>
</dbReference>
<dbReference type="Proteomes" id="UP000674217">
    <property type="component" value="Unassembled WGS sequence"/>
</dbReference>
<evidence type="ECO:0000256" key="8">
    <source>
        <dbReference type="SAM" id="SignalP"/>
    </source>
</evidence>
<evidence type="ECO:0000256" key="4">
    <source>
        <dbReference type="ARBA" id="ARBA00022452"/>
    </source>
</evidence>
<comment type="similarity">
    <text evidence="2">Belongs to the outer membrane factor (OMF) (TC 1.B.17) family.</text>
</comment>
<reference evidence="9 10" key="1">
    <citation type="submission" date="2021-03" db="EMBL/GenBank/DDBJ databases">
        <title>Flavobacterium Flabelliformis Sp. Nov. And Flavobacterium Geliluteum Sp. Nov., Two Novel Multidrug Resistant Psychrophilic Species Isolated From Antarctica.</title>
        <authorList>
            <person name="Kralova S."/>
            <person name="Busse H.J."/>
            <person name="Bezdicek M."/>
            <person name="Nykrynova M."/>
            <person name="Kroupova E."/>
            <person name="Krsek D."/>
            <person name="Sedlacek I."/>
        </authorList>
    </citation>
    <scope>NUCLEOTIDE SEQUENCE [LARGE SCALE GENOMIC DNA]</scope>
    <source>
        <strain evidence="9 10">P4023</strain>
    </source>
</reference>
<dbReference type="Gene3D" id="1.20.1600.10">
    <property type="entry name" value="Outer membrane efflux proteins (OEP)"/>
    <property type="match status" value="1"/>
</dbReference>
<keyword evidence="10" id="KW-1185">Reference proteome</keyword>
<comment type="subcellular location">
    <subcellularLocation>
        <location evidence="1">Cell outer membrane</location>
    </subcellularLocation>
</comment>
<evidence type="ECO:0000256" key="5">
    <source>
        <dbReference type="ARBA" id="ARBA00022692"/>
    </source>
</evidence>
<proteinExistence type="inferred from homology"/>
<feature type="signal peptide" evidence="8">
    <location>
        <begin position="1"/>
        <end position="19"/>
    </location>
</feature>
<feature type="chain" id="PRO_5047212305" evidence="8">
    <location>
        <begin position="20"/>
        <end position="416"/>
    </location>
</feature>
<gene>
    <name evidence="9" type="ORF">J3S90_14770</name>
</gene>
<keyword evidence="4" id="KW-1134">Transmembrane beta strand</keyword>
<protein>
    <submittedName>
        <fullName evidence="9">TolC family protein</fullName>
    </submittedName>
</protein>
<keyword evidence="3" id="KW-0813">Transport</keyword>
<dbReference type="InterPro" id="IPR051906">
    <property type="entry name" value="TolC-like"/>
</dbReference>
<keyword evidence="6" id="KW-0472">Membrane</keyword>
<name>A0ABS5CWT5_9FLAO</name>
<dbReference type="RefSeq" id="WP_210646828.1">
    <property type="nucleotide sequence ID" value="NZ_JAGFBU010000008.1"/>
</dbReference>
<dbReference type="Pfam" id="PF02321">
    <property type="entry name" value="OEP"/>
    <property type="match status" value="1"/>
</dbReference>
<evidence type="ECO:0000313" key="10">
    <source>
        <dbReference type="Proteomes" id="UP000674217"/>
    </source>
</evidence>
<keyword evidence="7" id="KW-0998">Cell outer membrane</keyword>
<dbReference type="InterPro" id="IPR003423">
    <property type="entry name" value="OMP_efflux"/>
</dbReference>
<accession>A0ABS5CWT5</accession>
<keyword evidence="8" id="KW-0732">Signal</keyword>
<dbReference type="SUPFAM" id="SSF56954">
    <property type="entry name" value="Outer membrane efflux proteins (OEP)"/>
    <property type="match status" value="1"/>
</dbReference>